<protein>
    <recommendedName>
        <fullName evidence="1">Vps72/YL1 C-terminal domain-containing protein</fullName>
    </recommendedName>
</protein>
<organism evidence="2 3">
    <name type="scientific">Aegilops tauschii subsp. strangulata</name>
    <name type="common">Goatgrass</name>
    <dbReference type="NCBI Taxonomy" id="200361"/>
    <lineage>
        <taxon>Eukaryota</taxon>
        <taxon>Viridiplantae</taxon>
        <taxon>Streptophyta</taxon>
        <taxon>Embryophyta</taxon>
        <taxon>Tracheophyta</taxon>
        <taxon>Spermatophyta</taxon>
        <taxon>Magnoliopsida</taxon>
        <taxon>Liliopsida</taxon>
        <taxon>Poales</taxon>
        <taxon>Poaceae</taxon>
        <taxon>BOP clade</taxon>
        <taxon>Pooideae</taxon>
        <taxon>Triticodae</taxon>
        <taxon>Triticeae</taxon>
        <taxon>Triticinae</taxon>
        <taxon>Aegilops</taxon>
    </lineage>
</organism>
<dbReference type="EnsemblPlants" id="AET7Gv20814800.1">
    <property type="protein sequence ID" value="AET7Gv20814800.1"/>
    <property type="gene ID" value="AET7Gv20814800"/>
</dbReference>
<dbReference type="Proteomes" id="UP000015105">
    <property type="component" value="Chromosome 7D"/>
</dbReference>
<keyword evidence="3" id="KW-1185">Reference proteome</keyword>
<dbReference type="InterPro" id="IPR013272">
    <property type="entry name" value="Vps72/YL1_C"/>
</dbReference>
<name>A0A453S4V4_AEGTS</name>
<evidence type="ECO:0000313" key="2">
    <source>
        <dbReference type="EnsemblPlants" id="AET7Gv20814800.1"/>
    </source>
</evidence>
<reference evidence="2" key="3">
    <citation type="journal article" date="2017" name="Nature">
        <title>Genome sequence of the progenitor of the wheat D genome Aegilops tauschii.</title>
        <authorList>
            <person name="Luo M.C."/>
            <person name="Gu Y.Q."/>
            <person name="Puiu D."/>
            <person name="Wang H."/>
            <person name="Twardziok S.O."/>
            <person name="Deal K.R."/>
            <person name="Huo N."/>
            <person name="Zhu T."/>
            <person name="Wang L."/>
            <person name="Wang Y."/>
            <person name="McGuire P.E."/>
            <person name="Liu S."/>
            <person name="Long H."/>
            <person name="Ramasamy R.K."/>
            <person name="Rodriguez J.C."/>
            <person name="Van S.L."/>
            <person name="Yuan L."/>
            <person name="Wang Z."/>
            <person name="Xia Z."/>
            <person name="Xiao L."/>
            <person name="Anderson O.D."/>
            <person name="Ouyang S."/>
            <person name="Liang Y."/>
            <person name="Zimin A.V."/>
            <person name="Pertea G."/>
            <person name="Qi P."/>
            <person name="Bennetzen J.L."/>
            <person name="Dai X."/>
            <person name="Dawson M.W."/>
            <person name="Muller H.G."/>
            <person name="Kugler K."/>
            <person name="Rivarola-Duarte L."/>
            <person name="Spannagl M."/>
            <person name="Mayer K.F.X."/>
            <person name="Lu F.H."/>
            <person name="Bevan M.W."/>
            <person name="Leroy P."/>
            <person name="Li P."/>
            <person name="You F.M."/>
            <person name="Sun Q."/>
            <person name="Liu Z."/>
            <person name="Lyons E."/>
            <person name="Wicker T."/>
            <person name="Salzberg S.L."/>
            <person name="Devos K.M."/>
            <person name="Dvorak J."/>
        </authorList>
    </citation>
    <scope>NUCLEOTIDE SEQUENCE [LARGE SCALE GENOMIC DNA]</scope>
    <source>
        <strain evidence="2">cv. AL8/78</strain>
    </source>
</reference>
<proteinExistence type="predicted"/>
<reference evidence="2" key="5">
    <citation type="journal article" date="2021" name="G3 (Bethesda)">
        <title>Aegilops tauschii genome assembly Aet v5.0 features greater sequence contiguity and improved annotation.</title>
        <authorList>
            <person name="Wang L."/>
            <person name="Zhu T."/>
            <person name="Rodriguez J.C."/>
            <person name="Deal K.R."/>
            <person name="Dubcovsky J."/>
            <person name="McGuire P.E."/>
            <person name="Lux T."/>
            <person name="Spannagl M."/>
            <person name="Mayer K.F.X."/>
            <person name="Baldrich P."/>
            <person name="Meyers B.C."/>
            <person name="Huo N."/>
            <person name="Gu Y.Q."/>
            <person name="Zhou H."/>
            <person name="Devos K.M."/>
            <person name="Bennetzen J.L."/>
            <person name="Unver T."/>
            <person name="Budak H."/>
            <person name="Gulick P.J."/>
            <person name="Galiba G."/>
            <person name="Kalapos B."/>
            <person name="Nelson D.R."/>
            <person name="Li P."/>
            <person name="You F.M."/>
            <person name="Luo M.C."/>
            <person name="Dvorak J."/>
        </authorList>
    </citation>
    <scope>NUCLEOTIDE SEQUENCE [LARGE SCALE GENOMIC DNA]</scope>
    <source>
        <strain evidence="2">cv. AL8/78</strain>
    </source>
</reference>
<reference evidence="3" key="1">
    <citation type="journal article" date="2014" name="Science">
        <title>Ancient hybridizations among the ancestral genomes of bread wheat.</title>
        <authorList>
            <consortium name="International Wheat Genome Sequencing Consortium,"/>
            <person name="Marcussen T."/>
            <person name="Sandve S.R."/>
            <person name="Heier L."/>
            <person name="Spannagl M."/>
            <person name="Pfeifer M."/>
            <person name="Jakobsen K.S."/>
            <person name="Wulff B.B."/>
            <person name="Steuernagel B."/>
            <person name="Mayer K.F."/>
            <person name="Olsen O.A."/>
        </authorList>
    </citation>
    <scope>NUCLEOTIDE SEQUENCE [LARGE SCALE GENOMIC DNA]</scope>
    <source>
        <strain evidence="3">cv. AL8/78</strain>
    </source>
</reference>
<dbReference type="Gramene" id="AET7Gv20814800.1">
    <property type="protein sequence ID" value="AET7Gv20814800.1"/>
    <property type="gene ID" value="AET7Gv20814800"/>
</dbReference>
<feature type="domain" description="Vps72/YL1 C-terminal" evidence="1">
    <location>
        <begin position="14"/>
        <end position="36"/>
    </location>
</feature>
<dbReference type="AlphaFoldDB" id="A0A453S4V4"/>
<dbReference type="SMART" id="SM00993">
    <property type="entry name" value="YL1_C"/>
    <property type="match status" value="1"/>
</dbReference>
<evidence type="ECO:0000313" key="3">
    <source>
        <dbReference type="Proteomes" id="UP000015105"/>
    </source>
</evidence>
<reference evidence="3" key="2">
    <citation type="journal article" date="2017" name="Nat. Plants">
        <title>The Aegilops tauschii genome reveals multiple impacts of transposons.</title>
        <authorList>
            <person name="Zhao G."/>
            <person name="Zou C."/>
            <person name="Li K."/>
            <person name="Wang K."/>
            <person name="Li T."/>
            <person name="Gao L."/>
            <person name="Zhang X."/>
            <person name="Wang H."/>
            <person name="Yang Z."/>
            <person name="Liu X."/>
            <person name="Jiang W."/>
            <person name="Mao L."/>
            <person name="Kong X."/>
            <person name="Jiao Y."/>
            <person name="Jia J."/>
        </authorList>
    </citation>
    <scope>NUCLEOTIDE SEQUENCE [LARGE SCALE GENOMIC DNA]</scope>
    <source>
        <strain evidence="3">cv. AL8/78</strain>
    </source>
</reference>
<evidence type="ECO:0000259" key="1">
    <source>
        <dbReference type="SMART" id="SM00993"/>
    </source>
</evidence>
<dbReference type="Pfam" id="PF08265">
    <property type="entry name" value="YL1_C"/>
    <property type="match status" value="1"/>
</dbReference>
<sequence>MVVFEVIVLFEVLLPCRYRDPKTGLPYATMAAFKIIRERYTLLLSLELTFFSFWVGTL</sequence>
<accession>A0A453S4V4</accession>
<reference evidence="2" key="4">
    <citation type="submission" date="2019-03" db="UniProtKB">
        <authorList>
            <consortium name="EnsemblPlants"/>
        </authorList>
    </citation>
    <scope>IDENTIFICATION</scope>
</reference>